<comment type="similarity">
    <text evidence="5">Belongs to the methyl-accepting chemotaxis (MCP) protein family.</text>
</comment>
<sequence>MKFISIRKKLMFMTGIICTLFGIAFTLILFFTTDLSRKANVLQSDISPLATELKELGDAYQVQLSALRGYLLQHDQVELDKFQEMSKLLEDKKNHLLSHTNVSQQVKDTIQLGTTWREFIDSKVVSLTKEQRWEEAFQLVSKENETVYKVIGDFTKYSNEHSNLRDQSIETIDQLSTAIKYIVLFSLIICISLAVILARSFSNKLVKPIHQIDTKLKELASQDGDLTARLHVNSNDEMGKIATSFNKMLENLQHIIYRVQNISVEVQNASENMFEKTTISLAATIQVQNSMSNLETNMQSQTSNMEESATTMEDMTINVQRIAESASSVAELAVTTSEYANEGSAVIQKSITQMATINEAINATSQVVERLITHTKHIDTAVQSISNIAEQTNLLALNASIEAARAGEQGKGFAVVADEVRKLAEQSKTAATDINQLLHQIQNDTETADSMMSQGRAESSEGINVIREAGTSFTTIVGQVHKVSTQIQEISATAEEMASSAEEIHASLNTITSIANKVSAETATTAQSAEQKVIIMNEMSTTAKQMKQTVEDLHTLVSHFKTE</sequence>
<feature type="domain" description="Methyl-accepting transducer" evidence="8">
    <location>
        <begin position="276"/>
        <end position="512"/>
    </location>
</feature>
<dbReference type="InterPro" id="IPR003660">
    <property type="entry name" value="HAMP_dom"/>
</dbReference>
<dbReference type="Pfam" id="PF00672">
    <property type="entry name" value="HAMP"/>
    <property type="match status" value="1"/>
</dbReference>
<dbReference type="FunFam" id="1.10.287.950:FF:000001">
    <property type="entry name" value="Methyl-accepting chemotaxis sensory transducer"/>
    <property type="match status" value="1"/>
</dbReference>
<dbReference type="RefSeq" id="WP_042980765.1">
    <property type="nucleotide sequence ID" value="NZ_JMQC01000008.1"/>
</dbReference>
<feature type="transmembrane region" description="Helical" evidence="7">
    <location>
        <begin position="178"/>
        <end position="198"/>
    </location>
</feature>
<evidence type="ECO:0000313" key="11">
    <source>
        <dbReference type="EMBL" id="RFT66888.1"/>
    </source>
</evidence>
<name>A0A090YW87_9BACI</name>
<reference evidence="11 13" key="2">
    <citation type="submission" date="2018-08" db="EMBL/GenBank/DDBJ databases">
        <title>Bacillus clarus sp. nov. strain PS00077A.</title>
        <authorList>
            <person name="Mendez Acevedo M."/>
            <person name="Carroll L."/>
            <person name="Mukherjee M."/>
            <person name="Wiedmann M."/>
            <person name="Kovac J."/>
        </authorList>
    </citation>
    <scope>NUCLEOTIDE SEQUENCE [LARGE SCALE GENOMIC DNA]</scope>
    <source>
        <strain evidence="11 13">PS00077A</strain>
    </source>
</reference>
<evidence type="ECO:0000256" key="1">
    <source>
        <dbReference type="ARBA" id="ARBA00004236"/>
    </source>
</evidence>
<dbReference type="SMART" id="SM00283">
    <property type="entry name" value="MA"/>
    <property type="match status" value="1"/>
</dbReference>
<dbReference type="GO" id="GO:0007165">
    <property type="term" value="P:signal transduction"/>
    <property type="evidence" value="ECO:0007669"/>
    <property type="project" value="UniProtKB-KW"/>
</dbReference>
<keyword evidence="7" id="KW-1133">Transmembrane helix</keyword>
<dbReference type="CDD" id="cd06225">
    <property type="entry name" value="HAMP"/>
    <property type="match status" value="1"/>
</dbReference>
<dbReference type="Proteomes" id="UP000264294">
    <property type="component" value="Unassembled WGS sequence"/>
</dbReference>
<protein>
    <submittedName>
        <fullName evidence="10">Methyl-accepting chemotaxis (MCP) signaling domain protein</fullName>
    </submittedName>
    <submittedName>
        <fullName evidence="11">Methyl-accepting chemotaxis protein</fullName>
    </submittedName>
</protein>
<dbReference type="EMBL" id="JMQC01000008">
    <property type="protein sequence ID" value="KFN03119.1"/>
    <property type="molecule type" value="Genomic_DNA"/>
</dbReference>
<evidence type="ECO:0000256" key="6">
    <source>
        <dbReference type="PROSITE-ProRule" id="PRU00284"/>
    </source>
</evidence>
<dbReference type="PANTHER" id="PTHR32089:SF112">
    <property type="entry name" value="LYSOZYME-LIKE PROTEIN-RELATED"/>
    <property type="match status" value="1"/>
</dbReference>
<keyword evidence="3 7" id="KW-0472">Membrane</keyword>
<dbReference type="Proteomes" id="UP000029389">
    <property type="component" value="Unassembled WGS sequence"/>
</dbReference>
<keyword evidence="2" id="KW-1003">Cell membrane</keyword>
<feature type="transmembrane region" description="Helical" evidence="7">
    <location>
        <begin position="12"/>
        <end position="31"/>
    </location>
</feature>
<evidence type="ECO:0000256" key="7">
    <source>
        <dbReference type="SAM" id="Phobius"/>
    </source>
</evidence>
<dbReference type="PANTHER" id="PTHR32089">
    <property type="entry name" value="METHYL-ACCEPTING CHEMOTAXIS PROTEIN MCPB"/>
    <property type="match status" value="1"/>
</dbReference>
<dbReference type="Gene3D" id="6.10.340.10">
    <property type="match status" value="1"/>
</dbReference>
<keyword evidence="7" id="KW-0812">Transmembrane</keyword>
<dbReference type="Pfam" id="PF00015">
    <property type="entry name" value="MCPsignal"/>
    <property type="match status" value="1"/>
</dbReference>
<keyword evidence="13" id="KW-1185">Reference proteome</keyword>
<dbReference type="SUPFAM" id="SSF58104">
    <property type="entry name" value="Methyl-accepting chemotaxis protein (MCP) signaling domain"/>
    <property type="match status" value="1"/>
</dbReference>
<evidence type="ECO:0000259" key="9">
    <source>
        <dbReference type="PROSITE" id="PS50885"/>
    </source>
</evidence>
<accession>A0A090YW87</accession>
<comment type="caution">
    <text evidence="10">The sequence shown here is derived from an EMBL/GenBank/DDBJ whole genome shotgun (WGS) entry which is preliminary data.</text>
</comment>
<dbReference type="AlphaFoldDB" id="A0A090YW87"/>
<organism evidence="10 12">
    <name type="scientific">Bacillus clarus</name>
    <dbReference type="NCBI Taxonomy" id="2338372"/>
    <lineage>
        <taxon>Bacteria</taxon>
        <taxon>Bacillati</taxon>
        <taxon>Bacillota</taxon>
        <taxon>Bacilli</taxon>
        <taxon>Bacillales</taxon>
        <taxon>Bacillaceae</taxon>
        <taxon>Bacillus</taxon>
        <taxon>Bacillus cereus group</taxon>
    </lineage>
</organism>
<evidence type="ECO:0000256" key="2">
    <source>
        <dbReference type="ARBA" id="ARBA00022475"/>
    </source>
</evidence>
<dbReference type="GO" id="GO:0005886">
    <property type="term" value="C:plasma membrane"/>
    <property type="evidence" value="ECO:0007669"/>
    <property type="project" value="UniProtKB-SubCell"/>
</dbReference>
<dbReference type="GO" id="GO:0006935">
    <property type="term" value="P:chemotaxis"/>
    <property type="evidence" value="ECO:0007669"/>
    <property type="project" value="UniProtKB-ARBA"/>
</dbReference>
<evidence type="ECO:0000256" key="5">
    <source>
        <dbReference type="ARBA" id="ARBA00029447"/>
    </source>
</evidence>
<evidence type="ECO:0000259" key="8">
    <source>
        <dbReference type="PROSITE" id="PS50111"/>
    </source>
</evidence>
<keyword evidence="4 6" id="KW-0807">Transducer</keyword>
<dbReference type="SMART" id="SM00304">
    <property type="entry name" value="HAMP"/>
    <property type="match status" value="1"/>
</dbReference>
<gene>
    <name evidence="11" type="ORF">D0U04_11940</name>
    <name evidence="10" type="ORF">DJ93_2040</name>
</gene>
<dbReference type="PROSITE" id="PS50111">
    <property type="entry name" value="CHEMOTAXIS_TRANSDUC_2"/>
    <property type="match status" value="1"/>
</dbReference>
<dbReference type="Gene3D" id="1.10.287.950">
    <property type="entry name" value="Methyl-accepting chemotaxis protein"/>
    <property type="match status" value="1"/>
</dbReference>
<reference evidence="10 12" key="1">
    <citation type="submission" date="2014-04" db="EMBL/GenBank/DDBJ databases">
        <authorList>
            <person name="Bishop-Lilly K.A."/>
            <person name="Broomall S.M."/>
            <person name="Chain P.S."/>
            <person name="Chertkov O."/>
            <person name="Coyne S.R."/>
            <person name="Daligault H.E."/>
            <person name="Davenport K.W."/>
            <person name="Erkkila T."/>
            <person name="Frey K.G."/>
            <person name="Gibbons H.S."/>
            <person name="Gu W."/>
            <person name="Jaissle J."/>
            <person name="Johnson S.L."/>
            <person name="Koroleva G.I."/>
            <person name="Ladner J.T."/>
            <person name="Lo C.-C."/>
            <person name="Minogue T.D."/>
            <person name="Munk C."/>
            <person name="Palacios G.F."/>
            <person name="Redden C.L."/>
            <person name="Rosenzweig C.N."/>
            <person name="Scholz M.B."/>
            <person name="Teshima H."/>
            <person name="Xu Y."/>
        </authorList>
    </citation>
    <scope>NUCLEOTIDE SEQUENCE [LARGE SCALE GENOMIC DNA]</scope>
    <source>
        <strain evidence="10 12">BHP</strain>
    </source>
</reference>
<proteinExistence type="inferred from homology"/>
<dbReference type="CDD" id="cd11386">
    <property type="entry name" value="MCP_signal"/>
    <property type="match status" value="1"/>
</dbReference>
<dbReference type="PROSITE" id="PS50885">
    <property type="entry name" value="HAMP"/>
    <property type="match status" value="1"/>
</dbReference>
<evidence type="ECO:0000256" key="4">
    <source>
        <dbReference type="ARBA" id="ARBA00023224"/>
    </source>
</evidence>
<dbReference type="InterPro" id="IPR004089">
    <property type="entry name" value="MCPsignal_dom"/>
</dbReference>
<comment type="subcellular location">
    <subcellularLocation>
        <location evidence="1">Cell membrane</location>
    </subcellularLocation>
</comment>
<feature type="domain" description="HAMP" evidence="9">
    <location>
        <begin position="203"/>
        <end position="257"/>
    </location>
</feature>
<evidence type="ECO:0000313" key="10">
    <source>
        <dbReference type="EMBL" id="KFN03119.1"/>
    </source>
</evidence>
<evidence type="ECO:0000313" key="13">
    <source>
        <dbReference type="Proteomes" id="UP000264294"/>
    </source>
</evidence>
<dbReference type="PATRIC" id="fig|1405.8.peg.2220"/>
<evidence type="ECO:0000256" key="3">
    <source>
        <dbReference type="ARBA" id="ARBA00023136"/>
    </source>
</evidence>
<dbReference type="EMBL" id="QVOD01000011">
    <property type="protein sequence ID" value="RFT66888.1"/>
    <property type="molecule type" value="Genomic_DNA"/>
</dbReference>
<evidence type="ECO:0000313" key="12">
    <source>
        <dbReference type="Proteomes" id="UP000029389"/>
    </source>
</evidence>